<dbReference type="OrthoDB" id="5637912at2"/>
<accession>A4BRC1</accession>
<reference evidence="4 5" key="1">
    <citation type="submission" date="2006-02" db="EMBL/GenBank/DDBJ databases">
        <authorList>
            <person name="Waterbury J."/>
            <person name="Ferriera S."/>
            <person name="Johnson J."/>
            <person name="Kravitz S."/>
            <person name="Halpern A."/>
            <person name="Remington K."/>
            <person name="Beeson K."/>
            <person name="Tran B."/>
            <person name="Rogers Y.-H."/>
            <person name="Friedman R."/>
            <person name="Venter J.C."/>
        </authorList>
    </citation>
    <scope>NUCLEOTIDE SEQUENCE [LARGE SCALE GENOMIC DNA]</scope>
    <source>
        <strain evidence="4 5">Nb-231</strain>
    </source>
</reference>
<dbReference type="STRING" id="314278.NB231_03400"/>
<dbReference type="AlphaFoldDB" id="A4BRC1"/>
<evidence type="ECO:0000256" key="1">
    <source>
        <dbReference type="ARBA" id="ARBA00005850"/>
    </source>
</evidence>
<keyword evidence="5" id="KW-1185">Reference proteome</keyword>
<keyword evidence="2" id="KW-0813">Transport</keyword>
<dbReference type="InterPro" id="IPR002699">
    <property type="entry name" value="V_ATPase_D"/>
</dbReference>
<comment type="similarity">
    <text evidence="1">Belongs to the V-ATPase D subunit family.</text>
</comment>
<evidence type="ECO:0000256" key="2">
    <source>
        <dbReference type="ARBA" id="ARBA00022448"/>
    </source>
</evidence>
<organism evidence="4 5">
    <name type="scientific">Nitrococcus mobilis Nb-231</name>
    <dbReference type="NCBI Taxonomy" id="314278"/>
    <lineage>
        <taxon>Bacteria</taxon>
        <taxon>Pseudomonadati</taxon>
        <taxon>Pseudomonadota</taxon>
        <taxon>Gammaproteobacteria</taxon>
        <taxon>Chromatiales</taxon>
        <taxon>Ectothiorhodospiraceae</taxon>
        <taxon>Nitrococcus</taxon>
    </lineage>
</organism>
<dbReference type="HOGENOM" id="CLU_113661_0_0_6"/>
<keyword evidence="4" id="KW-0378">Hydrolase</keyword>
<dbReference type="GO" id="GO:0016787">
    <property type="term" value="F:hydrolase activity"/>
    <property type="evidence" value="ECO:0007669"/>
    <property type="project" value="UniProtKB-KW"/>
</dbReference>
<dbReference type="RefSeq" id="WP_004999731.1">
    <property type="nucleotide sequence ID" value="NZ_CH672427.1"/>
</dbReference>
<dbReference type="eggNOG" id="COG1394">
    <property type="taxonomic scope" value="Bacteria"/>
</dbReference>
<dbReference type="GO" id="GO:0046961">
    <property type="term" value="F:proton-transporting ATPase activity, rotational mechanism"/>
    <property type="evidence" value="ECO:0007669"/>
    <property type="project" value="InterPro"/>
</dbReference>
<dbReference type="EC" id="3.6.3.14" evidence="4"/>
<dbReference type="Pfam" id="PF01813">
    <property type="entry name" value="ATP-synt_D"/>
    <property type="match status" value="1"/>
</dbReference>
<keyword evidence="3" id="KW-0406">Ion transport</keyword>
<comment type="caution">
    <text evidence="4">The sequence shown here is derived from an EMBL/GenBank/DDBJ whole genome shotgun (WGS) entry which is preliminary data.</text>
</comment>
<sequence>MARLSLNKTALHREQAQLTRFQRILPSLDLKRRQLIAERSRERAEVRATEAALAALTARVREHLPMAGDGTVDLEDLVRITDVRLREHNLLGAHLPILEGVELERADYPTLTTPHWLERYAEELAAALELTLRLEVQRERLRRLARAVTRVTQRVNLFDKVLIPRTRENIRRIRIHLADGERSAVVRAKLAKGKRAQTEIL</sequence>
<evidence type="ECO:0000256" key="3">
    <source>
        <dbReference type="ARBA" id="ARBA00023065"/>
    </source>
</evidence>
<dbReference type="NCBIfam" id="TIGR00309">
    <property type="entry name" value="V_ATPase_subD"/>
    <property type="match status" value="1"/>
</dbReference>
<evidence type="ECO:0000313" key="5">
    <source>
        <dbReference type="Proteomes" id="UP000003374"/>
    </source>
</evidence>
<gene>
    <name evidence="4" type="ORF">NB231_03400</name>
</gene>
<evidence type="ECO:0000313" key="4">
    <source>
        <dbReference type="EMBL" id="EAR21743.1"/>
    </source>
</evidence>
<dbReference type="Proteomes" id="UP000003374">
    <property type="component" value="Unassembled WGS sequence"/>
</dbReference>
<dbReference type="EMBL" id="AAOF01000006">
    <property type="protein sequence ID" value="EAR21743.1"/>
    <property type="molecule type" value="Genomic_DNA"/>
</dbReference>
<proteinExistence type="inferred from homology"/>
<name>A4BRC1_9GAMM</name>
<dbReference type="Gene3D" id="1.10.287.3240">
    <property type="match status" value="1"/>
</dbReference>
<protein>
    <submittedName>
        <fullName evidence="4">V-type ATP synthase subunit D</fullName>
        <ecNumber evidence="4">3.6.3.14</ecNumber>
    </submittedName>
</protein>